<proteinExistence type="predicted"/>
<dbReference type="STRING" id="1798381.A2721_03010"/>
<organism evidence="10 11">
    <name type="scientific">Candidatus Gottesmanbacteria bacterium RIFCSPHIGHO2_01_FULL_47_48</name>
    <dbReference type="NCBI Taxonomy" id="1798381"/>
    <lineage>
        <taxon>Bacteria</taxon>
        <taxon>Candidatus Gottesmaniibacteriota</taxon>
    </lineage>
</organism>
<dbReference type="GO" id="GO:0006207">
    <property type="term" value="P:'de novo' pyrimidine nucleobase biosynthetic process"/>
    <property type="evidence" value="ECO:0007669"/>
    <property type="project" value="UniProtKB-UniRule"/>
</dbReference>
<sequence length="371" mass="41071">MDHLDLIALGYQYVLKPALFRLDAEAVHENTLSLAQALSQSTLTRNLSPLFIPASSPRIAQTIAGIHFPFPLGLAAGFDYMAKLTQTLPLFGFGFHTIGTITNLPYKGNARPRLGRLPNSQALMVNKGFKNLGAKKTVAKLAALSFPIPIGISIGRTNLPQIDTLDKAINDIVASFKIFEAKSLKHSYYELNISCPNLYGNVTFYEPKNLQKLIRAVKSLKTQRPIFVKMPITKTDDEILRFLQIIVAEKLTGVIFGNLQTNRLDPSLDQTEVNHFARGNFSGKPTEKRSNELISLAHQKYGRQLIIIGCGGVFTAYDAYKKIRLGASLVQLITGLVFQGPQLVAQINRDLVKLLDVNHYHQISEAIGKKC</sequence>
<dbReference type="InterPro" id="IPR050074">
    <property type="entry name" value="DHO_dehydrogenase"/>
</dbReference>
<keyword evidence="7" id="KW-0472">Membrane</keyword>
<dbReference type="InterPro" id="IPR005720">
    <property type="entry name" value="Dihydroorotate_DH_cat"/>
</dbReference>
<dbReference type="GO" id="GO:0005886">
    <property type="term" value="C:plasma membrane"/>
    <property type="evidence" value="ECO:0007669"/>
    <property type="project" value="TreeGrafter"/>
</dbReference>
<protein>
    <recommendedName>
        <fullName evidence="8">Dihydroorotate dehydrogenase (quinone)</fullName>
        <ecNumber evidence="8">1.3.5.2</ecNumber>
    </recommendedName>
</protein>
<dbReference type="SUPFAM" id="SSF51395">
    <property type="entry name" value="FMN-linked oxidoreductases"/>
    <property type="match status" value="1"/>
</dbReference>
<name>A0A1F6A5R3_9BACT</name>
<evidence type="ECO:0000256" key="6">
    <source>
        <dbReference type="ARBA" id="ARBA00023002"/>
    </source>
</evidence>
<reference evidence="10 11" key="1">
    <citation type="journal article" date="2016" name="Nat. Commun.">
        <title>Thousands of microbial genomes shed light on interconnected biogeochemical processes in an aquifer system.</title>
        <authorList>
            <person name="Anantharaman K."/>
            <person name="Brown C.T."/>
            <person name="Hug L.A."/>
            <person name="Sharon I."/>
            <person name="Castelle C.J."/>
            <person name="Probst A.J."/>
            <person name="Thomas B.C."/>
            <person name="Singh A."/>
            <person name="Wilkins M.J."/>
            <person name="Karaoz U."/>
            <person name="Brodie E.L."/>
            <person name="Williams K.H."/>
            <person name="Hubbard S.S."/>
            <person name="Banfield J.F."/>
        </authorList>
    </citation>
    <scope>NUCLEOTIDE SEQUENCE [LARGE SCALE GENOMIC DNA]</scope>
</reference>
<feature type="domain" description="Dihydroorotate dehydrogenase catalytic" evidence="9">
    <location>
        <begin position="59"/>
        <end position="355"/>
    </location>
</feature>
<dbReference type="NCBIfam" id="TIGR01036">
    <property type="entry name" value="pyrD_sub2"/>
    <property type="match status" value="1"/>
</dbReference>
<dbReference type="EMBL" id="MFJK01000006">
    <property type="protein sequence ID" value="OGG19617.1"/>
    <property type="molecule type" value="Genomic_DNA"/>
</dbReference>
<gene>
    <name evidence="10" type="ORF">A2721_03010</name>
</gene>
<dbReference type="PANTHER" id="PTHR48109">
    <property type="entry name" value="DIHYDROOROTATE DEHYDROGENASE (QUINONE), MITOCHONDRIAL-RELATED"/>
    <property type="match status" value="1"/>
</dbReference>
<dbReference type="GO" id="GO:0005737">
    <property type="term" value="C:cytoplasm"/>
    <property type="evidence" value="ECO:0007669"/>
    <property type="project" value="InterPro"/>
</dbReference>
<dbReference type="PANTHER" id="PTHR48109:SF4">
    <property type="entry name" value="DIHYDROOROTATE DEHYDROGENASE (QUINONE), MITOCHONDRIAL"/>
    <property type="match status" value="1"/>
</dbReference>
<dbReference type="CDD" id="cd04738">
    <property type="entry name" value="DHOD_2_like"/>
    <property type="match status" value="1"/>
</dbReference>
<evidence type="ECO:0000256" key="2">
    <source>
        <dbReference type="ARBA" id="ARBA00004725"/>
    </source>
</evidence>
<dbReference type="NCBIfam" id="NF003652">
    <property type="entry name" value="PRK05286.2-5"/>
    <property type="match status" value="1"/>
</dbReference>
<evidence type="ECO:0000313" key="10">
    <source>
        <dbReference type="EMBL" id="OGG19617.1"/>
    </source>
</evidence>
<keyword evidence="5" id="KW-0665">Pyrimidine biosynthesis</keyword>
<evidence type="ECO:0000259" key="9">
    <source>
        <dbReference type="Pfam" id="PF01180"/>
    </source>
</evidence>
<evidence type="ECO:0000256" key="8">
    <source>
        <dbReference type="NCBIfam" id="TIGR01036"/>
    </source>
</evidence>
<evidence type="ECO:0000256" key="4">
    <source>
        <dbReference type="ARBA" id="ARBA00022643"/>
    </source>
</evidence>
<dbReference type="Proteomes" id="UP000177871">
    <property type="component" value="Unassembled WGS sequence"/>
</dbReference>
<comment type="caution">
    <text evidence="10">The sequence shown here is derived from an EMBL/GenBank/DDBJ whole genome shotgun (WGS) entry which is preliminary data.</text>
</comment>
<evidence type="ECO:0000313" key="11">
    <source>
        <dbReference type="Proteomes" id="UP000177871"/>
    </source>
</evidence>
<dbReference type="InterPro" id="IPR005719">
    <property type="entry name" value="Dihydroorotate_DH_2"/>
</dbReference>
<comment type="cofactor">
    <cofactor evidence="1">
        <name>FMN</name>
        <dbReference type="ChEBI" id="CHEBI:58210"/>
    </cofactor>
</comment>
<dbReference type="AlphaFoldDB" id="A0A1F6A5R3"/>
<dbReference type="Gene3D" id="3.20.20.70">
    <property type="entry name" value="Aldolase class I"/>
    <property type="match status" value="1"/>
</dbReference>
<dbReference type="InterPro" id="IPR013785">
    <property type="entry name" value="Aldolase_TIM"/>
</dbReference>
<keyword evidence="6" id="KW-0560">Oxidoreductase</keyword>
<evidence type="ECO:0000256" key="3">
    <source>
        <dbReference type="ARBA" id="ARBA00022630"/>
    </source>
</evidence>
<keyword evidence="3" id="KW-0285">Flavoprotein</keyword>
<evidence type="ECO:0000256" key="1">
    <source>
        <dbReference type="ARBA" id="ARBA00001917"/>
    </source>
</evidence>
<dbReference type="Pfam" id="PF01180">
    <property type="entry name" value="DHO_dh"/>
    <property type="match status" value="1"/>
</dbReference>
<evidence type="ECO:0000256" key="7">
    <source>
        <dbReference type="ARBA" id="ARBA00023136"/>
    </source>
</evidence>
<dbReference type="GO" id="GO:0009220">
    <property type="term" value="P:pyrimidine ribonucleotide biosynthetic process"/>
    <property type="evidence" value="ECO:0007669"/>
    <property type="project" value="UniProtKB-UniRule"/>
</dbReference>
<dbReference type="EC" id="1.3.5.2" evidence="8"/>
<accession>A0A1F6A5R3</accession>
<comment type="pathway">
    <text evidence="2">Pyrimidine metabolism; UMP biosynthesis via de novo pathway.</text>
</comment>
<evidence type="ECO:0000256" key="5">
    <source>
        <dbReference type="ARBA" id="ARBA00022975"/>
    </source>
</evidence>
<keyword evidence="4" id="KW-0288">FMN</keyword>
<dbReference type="GO" id="GO:0106430">
    <property type="term" value="F:dihydroorotate dehydrogenase (quinone) activity"/>
    <property type="evidence" value="ECO:0007669"/>
    <property type="project" value="UniProtKB-EC"/>
</dbReference>